<dbReference type="Pfam" id="PF12911">
    <property type="entry name" value="OppC_N"/>
    <property type="match status" value="1"/>
</dbReference>
<dbReference type="GO" id="GO:0005886">
    <property type="term" value="C:plasma membrane"/>
    <property type="evidence" value="ECO:0007669"/>
    <property type="project" value="UniProtKB-SubCell"/>
</dbReference>
<dbReference type="PANTHER" id="PTHR43386:SF1">
    <property type="entry name" value="D,D-DIPEPTIDE TRANSPORT SYSTEM PERMEASE PROTEIN DDPC-RELATED"/>
    <property type="match status" value="1"/>
</dbReference>
<reference evidence="5" key="1">
    <citation type="journal article" date="2014" name="Front. Microbiol.">
        <title>High frequency of phylogenetically diverse reductive dehalogenase-homologous genes in deep subseafloor sedimentary metagenomes.</title>
        <authorList>
            <person name="Kawai M."/>
            <person name="Futagami T."/>
            <person name="Toyoda A."/>
            <person name="Takaki Y."/>
            <person name="Nishi S."/>
            <person name="Hori S."/>
            <person name="Arai W."/>
            <person name="Tsubouchi T."/>
            <person name="Morono Y."/>
            <person name="Uchiyama I."/>
            <person name="Ito T."/>
            <person name="Fujiyama A."/>
            <person name="Inagaki F."/>
            <person name="Takami H."/>
        </authorList>
    </citation>
    <scope>NUCLEOTIDE SEQUENCE</scope>
    <source>
        <strain evidence="5">Expedition CK06-06</strain>
    </source>
</reference>
<keyword evidence="3" id="KW-0472">Membrane</keyword>
<dbReference type="InterPro" id="IPR050366">
    <property type="entry name" value="BP-dependent_transpt_permease"/>
</dbReference>
<evidence type="ECO:0000313" key="5">
    <source>
        <dbReference type="EMBL" id="GAG25517.1"/>
    </source>
</evidence>
<gene>
    <name evidence="5" type="ORF">S01H1_47945</name>
</gene>
<comment type="subcellular location">
    <subcellularLocation>
        <location evidence="1">Cell membrane</location>
        <topology evidence="1">Multi-pass membrane protein</topology>
    </subcellularLocation>
</comment>
<feature type="transmembrane region" description="Helical" evidence="3">
    <location>
        <begin position="29"/>
        <end position="49"/>
    </location>
</feature>
<dbReference type="EMBL" id="BARS01030761">
    <property type="protein sequence ID" value="GAG25517.1"/>
    <property type="molecule type" value="Genomic_DNA"/>
</dbReference>
<dbReference type="InterPro" id="IPR025966">
    <property type="entry name" value="OppC_N"/>
</dbReference>
<name>X0WQP2_9ZZZZ</name>
<evidence type="ECO:0000256" key="2">
    <source>
        <dbReference type="ARBA" id="ARBA00022448"/>
    </source>
</evidence>
<dbReference type="AlphaFoldDB" id="X0WQP2"/>
<comment type="caution">
    <text evidence="5">The sequence shown here is derived from an EMBL/GenBank/DDBJ whole genome shotgun (WGS) entry which is preliminary data.</text>
</comment>
<proteinExistence type="predicted"/>
<evidence type="ECO:0000259" key="4">
    <source>
        <dbReference type="Pfam" id="PF12911"/>
    </source>
</evidence>
<evidence type="ECO:0000256" key="3">
    <source>
        <dbReference type="SAM" id="Phobius"/>
    </source>
</evidence>
<evidence type="ECO:0000256" key="1">
    <source>
        <dbReference type="ARBA" id="ARBA00004651"/>
    </source>
</evidence>
<keyword evidence="3" id="KW-0812">Transmembrane</keyword>
<organism evidence="5">
    <name type="scientific">marine sediment metagenome</name>
    <dbReference type="NCBI Taxonomy" id="412755"/>
    <lineage>
        <taxon>unclassified sequences</taxon>
        <taxon>metagenomes</taxon>
        <taxon>ecological metagenomes</taxon>
    </lineage>
</organism>
<feature type="domain" description="Oligopeptide transport permease C-like N-terminal" evidence="4">
    <location>
        <begin position="19"/>
        <end position="65"/>
    </location>
</feature>
<accession>X0WQP2</accession>
<dbReference type="PANTHER" id="PTHR43386">
    <property type="entry name" value="OLIGOPEPTIDE TRANSPORT SYSTEM PERMEASE PROTEIN APPC"/>
    <property type="match status" value="1"/>
</dbReference>
<keyword evidence="2" id="KW-0813">Transport</keyword>
<feature type="non-terminal residue" evidence="5">
    <location>
        <position position="81"/>
    </location>
</feature>
<keyword evidence="3" id="KW-1133">Transmembrane helix</keyword>
<protein>
    <recommendedName>
        <fullName evidence="4">Oligopeptide transport permease C-like N-terminal domain-containing protein</fullName>
    </recommendedName>
</protein>
<sequence length="81" mass="9127">MADTQITTARKVSRVTAGWRRLRRYPATLVGFFIVGFFLLMAVIGPLVAPYGYSDQALSERFQPPSGQHFLGTDRFGRDVF</sequence>